<dbReference type="InterPro" id="IPR002718">
    <property type="entry name" value="OMP_Helicobacter"/>
</dbReference>
<evidence type="ECO:0000313" key="2">
    <source>
        <dbReference type="EMBL" id="EJB29346.1"/>
    </source>
</evidence>
<dbReference type="AlphaFoldDB" id="I9Q461"/>
<dbReference type="Pfam" id="PF01856">
    <property type="entry name" value="HP_OMP"/>
    <property type="match status" value="1"/>
</dbReference>
<proteinExistence type="predicted"/>
<feature type="coiled-coil region" evidence="1">
    <location>
        <begin position="20"/>
        <end position="50"/>
    </location>
</feature>
<reference evidence="2 3" key="1">
    <citation type="journal article" date="2013" name="Pathog. Dis.">
        <title>Genome sequences of 65 Helicobacter pylori strains isolated from asymptomatic individuals and patients with gastric cancer, peptic ulcer disease, or gastritis.</title>
        <authorList>
            <person name="Blanchard T.G."/>
            <person name="Czinn S.J."/>
            <person name="Correa P."/>
            <person name="Nakazawa T."/>
            <person name="Keelan M."/>
            <person name="Morningstar L."/>
            <person name="Santana-Cruz I."/>
            <person name="Maroo A."/>
            <person name="McCracken C."/>
            <person name="Shefchek K."/>
            <person name="Daugherty S."/>
            <person name="Song Y."/>
            <person name="Fraser C.M."/>
            <person name="Fricke W.F."/>
        </authorList>
    </citation>
    <scope>NUCLEOTIDE SEQUENCE [LARGE SCALE GENOMIC DNA]</scope>
    <source>
        <strain evidence="2 3">NQ4099</strain>
    </source>
</reference>
<keyword evidence="1" id="KW-0175">Coiled coil</keyword>
<name>I9Q461_HELPX</name>
<evidence type="ECO:0000313" key="3">
    <source>
        <dbReference type="Proteomes" id="UP000003402"/>
    </source>
</evidence>
<gene>
    <name evidence="2" type="primary">sabA</name>
    <name evidence="2" type="ORF">HPNQ4099_0976</name>
</gene>
<organism evidence="2 3">
    <name type="scientific">Helicobacter pylori NQ4099</name>
    <dbReference type="NCBI Taxonomy" id="992026"/>
    <lineage>
        <taxon>Bacteria</taxon>
        <taxon>Pseudomonadati</taxon>
        <taxon>Campylobacterota</taxon>
        <taxon>Epsilonproteobacteria</taxon>
        <taxon>Campylobacterales</taxon>
        <taxon>Helicobacteraceae</taxon>
        <taxon>Helicobacter</taxon>
    </lineage>
</organism>
<sequence>MGAGYQIGEAVQMVKNTGELKNLNDKYEQLNQYLNQVASLKQSIQNANNIELVNSSLNYLKSFTNNNYNSTTQSPIFNAVQAVITSVLGFWSLYAGNYFTFFVVNKDTQRPASVQGNPPFRTVTQNCSGIENCAMDQTTYDKMKALAESLQKAQQNATTKANNLCALSGCATTDSTSNTPNSTVSNALNLAQQLMDLIANTKTAMMWKNIVISGVSNASGAIDSTGYPTQYAVFNNIKAMIPILQQAVTLSQSNHTLSTQLQAQATGTQTNPNFAKDIYNLAQNQKQVISYAQDIFNLFSSIPAEQYKYLEKAYLKIPNVGQTPANPYRQVVNLNQEVQTIQNNVSYYGNRVDAALSVARDVYNLKSNQANIVTAYSNANNLSQEISKLPYNQVNTKDIVTLPYDKNAPAAGQYNYQINPEQQSNLNQALAAMSNNPFKKVGMISSQNNNGALNGLGVQVGYKQFFGESKRWGLRYYGFFDYNHGYIKSSFFNSSSDIWTYGGGSDLLVNIINDSITRKNNKLSVGLFGGIQLAGTTWLNSQYVNLTAFNNPYSAKVNASNFQFLFNLGLRTNLATARKKDSEHSAQHGIELGIKIPTITTNYYSFLGTQLQYRRLYSVYLNYVFAY</sequence>
<dbReference type="EMBL" id="AKNU01000003">
    <property type="protein sequence ID" value="EJB29346.1"/>
    <property type="molecule type" value="Genomic_DNA"/>
</dbReference>
<protein>
    <submittedName>
        <fullName evidence="2">Sialic acid-binding adhesin SabA</fullName>
    </submittedName>
</protein>
<accession>I9Q461</accession>
<comment type="caution">
    <text evidence="2">The sequence shown here is derived from an EMBL/GenBank/DDBJ whole genome shotgun (WGS) entry which is preliminary data.</text>
</comment>
<dbReference type="Proteomes" id="UP000003402">
    <property type="component" value="Unassembled WGS sequence"/>
</dbReference>
<evidence type="ECO:0000256" key="1">
    <source>
        <dbReference type="SAM" id="Coils"/>
    </source>
</evidence>
<dbReference type="RefSeq" id="WP_001874235.1">
    <property type="nucleotide sequence ID" value="NZ_AKNU01000003.1"/>
</dbReference>
<dbReference type="PRINTS" id="PR01776">
    <property type="entry name" value="HPOMPFAMILY"/>
</dbReference>
<dbReference type="PATRIC" id="fig|992026.3.peg.954"/>